<gene>
    <name evidence="1" type="ORF">G3O08_17225</name>
</gene>
<name>A0A7K3WW15_9FLAO</name>
<sequence>MFSLKGFSQKDRQLSLIGSYQVYNRQAVSFGAEYQKKADWAKVNFDSYLAGSLRGIFYFKDPELANEKIFGIQSSTYWSNKYFGVGVDGRLLFQDNRQRVDLGPAVKIGYKFFWLEYSANFLLGNNPFTNDNTLPVIEFNSMEHNLSIVLSIPILKIE</sequence>
<organism evidence="1 2">
    <name type="scientific">Cryomorpha ignava</name>
    <dbReference type="NCBI Taxonomy" id="101383"/>
    <lineage>
        <taxon>Bacteria</taxon>
        <taxon>Pseudomonadati</taxon>
        <taxon>Bacteroidota</taxon>
        <taxon>Flavobacteriia</taxon>
        <taxon>Flavobacteriales</taxon>
        <taxon>Cryomorphaceae</taxon>
        <taxon>Cryomorpha</taxon>
    </lineage>
</organism>
<dbReference type="AlphaFoldDB" id="A0A7K3WW15"/>
<protein>
    <submittedName>
        <fullName evidence="1">Uncharacterized protein</fullName>
    </submittedName>
</protein>
<dbReference type="EMBL" id="JAAGVY010000045">
    <property type="protein sequence ID" value="NEN25241.1"/>
    <property type="molecule type" value="Genomic_DNA"/>
</dbReference>
<proteinExistence type="predicted"/>
<dbReference type="Proteomes" id="UP000486602">
    <property type="component" value="Unassembled WGS sequence"/>
</dbReference>
<dbReference type="RefSeq" id="WP_163286698.1">
    <property type="nucleotide sequence ID" value="NZ_JAAGVY010000045.1"/>
</dbReference>
<keyword evidence="2" id="KW-1185">Reference proteome</keyword>
<accession>A0A7K3WW15</accession>
<comment type="caution">
    <text evidence="1">The sequence shown here is derived from an EMBL/GenBank/DDBJ whole genome shotgun (WGS) entry which is preliminary data.</text>
</comment>
<evidence type="ECO:0000313" key="2">
    <source>
        <dbReference type="Proteomes" id="UP000486602"/>
    </source>
</evidence>
<reference evidence="1 2" key="1">
    <citation type="submission" date="2020-02" db="EMBL/GenBank/DDBJ databases">
        <title>Out from the shadows clarifying the taxonomy of the family Cryomorphaceae and related taxa by utilizing the GTDB taxonomic framework.</title>
        <authorList>
            <person name="Bowman J.P."/>
        </authorList>
    </citation>
    <scope>NUCLEOTIDE SEQUENCE [LARGE SCALE GENOMIC DNA]</scope>
    <source>
        <strain evidence="1 2">QSSC 1-22</strain>
    </source>
</reference>
<evidence type="ECO:0000313" key="1">
    <source>
        <dbReference type="EMBL" id="NEN25241.1"/>
    </source>
</evidence>